<comment type="caution">
    <text evidence="1">The sequence shown here is derived from an EMBL/GenBank/DDBJ whole genome shotgun (WGS) entry which is preliminary data.</text>
</comment>
<dbReference type="RefSeq" id="WP_034987139.1">
    <property type="nucleotide sequence ID" value="NZ_AYZF01000017.1"/>
</dbReference>
<reference evidence="1 2" key="1">
    <citation type="journal article" date="2015" name="Genome Announc.">
        <title>Expanding the biotechnology potential of lactobacilli through comparative genomics of 213 strains and associated genera.</title>
        <authorList>
            <person name="Sun Z."/>
            <person name="Harris H.M."/>
            <person name="McCann A."/>
            <person name="Guo C."/>
            <person name="Argimon S."/>
            <person name="Zhang W."/>
            <person name="Yang X."/>
            <person name="Jeffery I.B."/>
            <person name="Cooney J.C."/>
            <person name="Kagawa T.F."/>
            <person name="Liu W."/>
            <person name="Song Y."/>
            <person name="Salvetti E."/>
            <person name="Wrobel A."/>
            <person name="Rasinkangas P."/>
            <person name="Parkhill J."/>
            <person name="Rea M.C."/>
            <person name="O'Sullivan O."/>
            <person name="Ritari J."/>
            <person name="Douillard F.P."/>
            <person name="Paul Ross R."/>
            <person name="Yang R."/>
            <person name="Briner A.E."/>
            <person name="Felis G.E."/>
            <person name="de Vos W.M."/>
            <person name="Barrangou R."/>
            <person name="Klaenhammer T.R."/>
            <person name="Caufield P.W."/>
            <person name="Cui Y."/>
            <person name="Zhang H."/>
            <person name="O'Toole P.W."/>
        </authorList>
    </citation>
    <scope>NUCLEOTIDE SEQUENCE [LARGE SCALE GENOMIC DNA]</scope>
    <source>
        <strain evidence="1 2">DSM 21376</strain>
    </source>
</reference>
<dbReference type="PATRIC" id="fig|1423806.3.peg.2169"/>
<organism evidence="1 2">
    <name type="scientific">Liquorilactobacillus sucicola DSM 21376 = JCM 15457</name>
    <dbReference type="NCBI Taxonomy" id="1423806"/>
    <lineage>
        <taxon>Bacteria</taxon>
        <taxon>Bacillati</taxon>
        <taxon>Bacillota</taxon>
        <taxon>Bacilli</taxon>
        <taxon>Lactobacillales</taxon>
        <taxon>Lactobacillaceae</taxon>
        <taxon>Liquorilactobacillus</taxon>
    </lineage>
</organism>
<dbReference type="Proteomes" id="UP000050961">
    <property type="component" value="Unassembled WGS sequence"/>
</dbReference>
<dbReference type="AlphaFoldDB" id="A0A023CUV2"/>
<evidence type="ECO:0000313" key="1">
    <source>
        <dbReference type="EMBL" id="KRN05565.1"/>
    </source>
</evidence>
<evidence type="ECO:0000313" key="2">
    <source>
        <dbReference type="Proteomes" id="UP000050961"/>
    </source>
</evidence>
<protein>
    <recommendedName>
        <fullName evidence="3">DUF4649 domain-containing protein</fullName>
    </recommendedName>
</protein>
<dbReference type="OrthoDB" id="2308381at2"/>
<proteinExistence type="predicted"/>
<name>A0A023CUV2_9LACO</name>
<evidence type="ECO:0008006" key="3">
    <source>
        <dbReference type="Google" id="ProtNLM"/>
    </source>
</evidence>
<keyword evidence="2" id="KW-1185">Reference proteome</keyword>
<dbReference type="Gene3D" id="3.30.1490.390">
    <property type="match status" value="1"/>
</dbReference>
<dbReference type="EMBL" id="AYZF01000017">
    <property type="protein sequence ID" value="KRN05565.1"/>
    <property type="molecule type" value="Genomic_DNA"/>
</dbReference>
<gene>
    <name evidence="1" type="ORF">FD15_GL002128</name>
</gene>
<accession>A0A023CUV2</accession>
<sequence>MLKITYSAENNAKASIEFEGPASFVADEQLEVPKLQDYYRIDKVTVSNERLHDFNGQTIADLYNYFLEKLS</sequence>